<keyword evidence="16" id="KW-1185">Reference proteome</keyword>
<evidence type="ECO:0000256" key="11">
    <source>
        <dbReference type="ARBA" id="ARBA00023033"/>
    </source>
</evidence>
<dbReference type="GO" id="GO:0020037">
    <property type="term" value="F:heme binding"/>
    <property type="evidence" value="ECO:0007669"/>
    <property type="project" value="InterPro"/>
</dbReference>
<evidence type="ECO:0000256" key="7">
    <source>
        <dbReference type="ARBA" id="ARBA00022824"/>
    </source>
</evidence>
<keyword evidence="5 13" id="KW-0349">Heme</keyword>
<dbReference type="GO" id="GO:0006082">
    <property type="term" value="P:organic acid metabolic process"/>
    <property type="evidence" value="ECO:0007669"/>
    <property type="project" value="TreeGrafter"/>
</dbReference>
<protein>
    <submittedName>
        <fullName evidence="15">Cytochrome P450 2U1</fullName>
    </submittedName>
</protein>
<evidence type="ECO:0000256" key="2">
    <source>
        <dbReference type="ARBA" id="ARBA00004174"/>
    </source>
</evidence>
<dbReference type="GO" id="GO:0005506">
    <property type="term" value="F:iron ion binding"/>
    <property type="evidence" value="ECO:0007669"/>
    <property type="project" value="InterPro"/>
</dbReference>
<dbReference type="InterPro" id="IPR036396">
    <property type="entry name" value="Cyt_P450_sf"/>
</dbReference>
<dbReference type="SUPFAM" id="SSF48264">
    <property type="entry name" value="Cytochrome P450"/>
    <property type="match status" value="1"/>
</dbReference>
<dbReference type="InterPro" id="IPR050182">
    <property type="entry name" value="Cytochrome_P450_fam2"/>
</dbReference>
<dbReference type="PANTHER" id="PTHR24300:SF375">
    <property type="entry name" value="CYTOCHROME P450 FAMILY"/>
    <property type="match status" value="1"/>
</dbReference>
<evidence type="ECO:0000256" key="5">
    <source>
        <dbReference type="ARBA" id="ARBA00022617"/>
    </source>
</evidence>
<comment type="subcellular location">
    <subcellularLocation>
        <location evidence="3">Endoplasmic reticulum membrane</location>
        <topology evidence="3">Peripheral membrane protein</topology>
    </subcellularLocation>
    <subcellularLocation>
        <location evidence="2">Microsome membrane</location>
        <topology evidence="2">Peripheral membrane protein</topology>
    </subcellularLocation>
</comment>
<dbReference type="InterPro" id="IPR017972">
    <property type="entry name" value="Cyt_P450_CS"/>
</dbReference>
<dbReference type="InterPro" id="IPR002401">
    <property type="entry name" value="Cyt_P450_E_grp-I"/>
</dbReference>
<evidence type="ECO:0000256" key="14">
    <source>
        <dbReference type="RuleBase" id="RU000461"/>
    </source>
</evidence>
<dbReference type="GO" id="GO:0006805">
    <property type="term" value="P:xenobiotic metabolic process"/>
    <property type="evidence" value="ECO:0007669"/>
    <property type="project" value="TreeGrafter"/>
</dbReference>
<evidence type="ECO:0000256" key="1">
    <source>
        <dbReference type="ARBA" id="ARBA00001971"/>
    </source>
</evidence>
<proteinExistence type="inferred from homology"/>
<evidence type="ECO:0000313" key="15">
    <source>
        <dbReference type="EMBL" id="OQV17352.1"/>
    </source>
</evidence>
<dbReference type="PROSITE" id="PS00086">
    <property type="entry name" value="CYTOCHROME_P450"/>
    <property type="match status" value="1"/>
</dbReference>
<comment type="cofactor">
    <cofactor evidence="1 13">
        <name>heme</name>
        <dbReference type="ChEBI" id="CHEBI:30413"/>
    </cofactor>
</comment>
<comment type="similarity">
    <text evidence="4 14">Belongs to the cytochrome P450 family.</text>
</comment>
<sequence>MWTELFALISFLIALVIFLQPTYLPRLIDFLLGQTPPGPFSWPLVGARNIDSDKPWKTFTQWGERYGGAVSFFLGTEFVVVLTDIKAIRAALHSPSFDGRPLTPIGRTLNKNLGIGLTDGPAWPPQRKFAAATLRSAIGSGHPSTAYGKYSQIAVQDFLEAFAKTADQPFFVRPLIERAIVTSLSSIVHEGQLTPDDPHFPRLMEAYQSFFSASLTTNLLNIMPWLKYVPPHREKYSLLKAAVYDMAQFARDAIAEKRKVELSEAVDGTAVDFVDAFRRELENADRHPSFTEEQLTITAAELLMAGSEDSTNVLLWTVLFTALYPDDQRRIQDLLDRVVGRNRGVSLTDRKALGLVDAFIAETIRFSNAVPHPLPRRAMEDTVCLGFKIPAGTVLITNTYSVHFSEELWDEPFMFRPERFLDKEGNFCPNQNILAFGMGRRICIGEQFAKMEMFMLLASVLQRFQISLPEGMERPDPAKTSDGINLTPKPFQIRCSPR</sequence>
<dbReference type="PRINTS" id="PR00385">
    <property type="entry name" value="P450"/>
</dbReference>
<evidence type="ECO:0000256" key="9">
    <source>
        <dbReference type="ARBA" id="ARBA00023002"/>
    </source>
</evidence>
<dbReference type="InterPro" id="IPR001128">
    <property type="entry name" value="Cyt_P450"/>
</dbReference>
<evidence type="ECO:0000256" key="10">
    <source>
        <dbReference type="ARBA" id="ARBA00023004"/>
    </source>
</evidence>
<evidence type="ECO:0000313" key="16">
    <source>
        <dbReference type="Proteomes" id="UP000192578"/>
    </source>
</evidence>
<evidence type="ECO:0000256" key="13">
    <source>
        <dbReference type="PIRSR" id="PIRSR602401-1"/>
    </source>
</evidence>
<keyword evidence="10 13" id="KW-0408">Iron</keyword>
<comment type="caution">
    <text evidence="15">The sequence shown here is derived from an EMBL/GenBank/DDBJ whole genome shotgun (WGS) entry which is preliminary data.</text>
</comment>
<dbReference type="Proteomes" id="UP000192578">
    <property type="component" value="Unassembled WGS sequence"/>
</dbReference>
<evidence type="ECO:0000256" key="12">
    <source>
        <dbReference type="ARBA" id="ARBA00023136"/>
    </source>
</evidence>
<name>A0A1W0WQ83_HYPEX</name>
<keyword evidence="12" id="KW-0472">Membrane</keyword>
<dbReference type="PRINTS" id="PR00463">
    <property type="entry name" value="EP450I"/>
</dbReference>
<keyword evidence="8" id="KW-0492">Microsome</keyword>
<dbReference type="PANTHER" id="PTHR24300">
    <property type="entry name" value="CYTOCHROME P450 508A4-RELATED"/>
    <property type="match status" value="1"/>
</dbReference>
<dbReference type="OrthoDB" id="3934656at2759"/>
<keyword evidence="6 13" id="KW-0479">Metal-binding</keyword>
<gene>
    <name evidence="15" type="ORF">BV898_08601</name>
</gene>
<keyword evidence="7" id="KW-0256">Endoplasmic reticulum</keyword>
<evidence type="ECO:0000256" key="3">
    <source>
        <dbReference type="ARBA" id="ARBA00004406"/>
    </source>
</evidence>
<feature type="binding site" description="axial binding residue" evidence="13">
    <location>
        <position position="443"/>
    </location>
    <ligand>
        <name>heme</name>
        <dbReference type="ChEBI" id="CHEBI:30413"/>
    </ligand>
    <ligandPart>
        <name>Fe</name>
        <dbReference type="ChEBI" id="CHEBI:18248"/>
    </ligandPart>
</feature>
<dbReference type="GO" id="GO:0016712">
    <property type="term" value="F:oxidoreductase activity, acting on paired donors, with incorporation or reduction of molecular oxygen, reduced flavin or flavoprotein as one donor, and incorporation of one atom of oxygen"/>
    <property type="evidence" value="ECO:0007669"/>
    <property type="project" value="TreeGrafter"/>
</dbReference>
<accession>A0A1W0WQ83</accession>
<evidence type="ECO:0000256" key="8">
    <source>
        <dbReference type="ARBA" id="ARBA00022848"/>
    </source>
</evidence>
<dbReference type="Pfam" id="PF00067">
    <property type="entry name" value="p450"/>
    <property type="match status" value="1"/>
</dbReference>
<keyword evidence="9 14" id="KW-0560">Oxidoreductase</keyword>
<dbReference type="FunFam" id="1.10.630.10:FF:000238">
    <property type="entry name" value="Cytochrome P450 2A6"/>
    <property type="match status" value="1"/>
</dbReference>
<evidence type="ECO:0000256" key="4">
    <source>
        <dbReference type="ARBA" id="ARBA00010617"/>
    </source>
</evidence>
<keyword evidence="11 14" id="KW-0503">Monooxygenase</keyword>
<evidence type="ECO:0000256" key="6">
    <source>
        <dbReference type="ARBA" id="ARBA00022723"/>
    </source>
</evidence>
<reference evidence="16" key="1">
    <citation type="submission" date="2017-01" db="EMBL/GenBank/DDBJ databases">
        <title>Comparative genomics of anhydrobiosis in the tardigrade Hypsibius dujardini.</title>
        <authorList>
            <person name="Yoshida Y."/>
            <person name="Koutsovoulos G."/>
            <person name="Laetsch D."/>
            <person name="Stevens L."/>
            <person name="Kumar S."/>
            <person name="Horikawa D."/>
            <person name="Ishino K."/>
            <person name="Komine S."/>
            <person name="Tomita M."/>
            <person name="Blaxter M."/>
            <person name="Arakawa K."/>
        </authorList>
    </citation>
    <scope>NUCLEOTIDE SEQUENCE [LARGE SCALE GENOMIC DNA]</scope>
    <source>
        <strain evidence="16">Z151</strain>
    </source>
</reference>
<dbReference type="Gene3D" id="1.10.630.10">
    <property type="entry name" value="Cytochrome P450"/>
    <property type="match status" value="1"/>
</dbReference>
<dbReference type="EMBL" id="MTYJ01000062">
    <property type="protein sequence ID" value="OQV17352.1"/>
    <property type="molecule type" value="Genomic_DNA"/>
</dbReference>
<dbReference type="GO" id="GO:0005789">
    <property type="term" value="C:endoplasmic reticulum membrane"/>
    <property type="evidence" value="ECO:0007669"/>
    <property type="project" value="UniProtKB-SubCell"/>
</dbReference>
<dbReference type="AlphaFoldDB" id="A0A1W0WQ83"/>
<organism evidence="15 16">
    <name type="scientific">Hypsibius exemplaris</name>
    <name type="common">Freshwater tardigrade</name>
    <dbReference type="NCBI Taxonomy" id="2072580"/>
    <lineage>
        <taxon>Eukaryota</taxon>
        <taxon>Metazoa</taxon>
        <taxon>Ecdysozoa</taxon>
        <taxon>Tardigrada</taxon>
        <taxon>Eutardigrada</taxon>
        <taxon>Parachela</taxon>
        <taxon>Hypsibioidea</taxon>
        <taxon>Hypsibiidae</taxon>
        <taxon>Hypsibius</taxon>
    </lineage>
</organism>